<dbReference type="PANTHER" id="PTHR23226:SF416">
    <property type="entry name" value="FI01424P"/>
    <property type="match status" value="1"/>
</dbReference>
<dbReference type="PANTHER" id="PTHR23226">
    <property type="entry name" value="ZINC FINGER AND SCAN DOMAIN-CONTAINING"/>
    <property type="match status" value="1"/>
</dbReference>
<dbReference type="EMBL" id="WBNC01001601">
    <property type="protein sequence ID" value="NXD00686.1"/>
    <property type="molecule type" value="Genomic_DNA"/>
</dbReference>
<dbReference type="SUPFAM" id="SSF57667">
    <property type="entry name" value="beta-beta-alpha zinc fingers"/>
    <property type="match status" value="2"/>
</dbReference>
<evidence type="ECO:0000256" key="4">
    <source>
        <dbReference type="ARBA" id="ARBA00022771"/>
    </source>
</evidence>
<dbReference type="GO" id="GO:0008270">
    <property type="term" value="F:zinc ion binding"/>
    <property type="evidence" value="ECO:0007669"/>
    <property type="project" value="UniProtKB-KW"/>
</dbReference>
<protein>
    <submittedName>
        <fullName evidence="9">ZKSC7 protein</fullName>
    </submittedName>
</protein>
<comment type="caution">
    <text evidence="9">The sequence shown here is derived from an EMBL/GenBank/DDBJ whole genome shotgun (WGS) entry which is preliminary data.</text>
</comment>
<evidence type="ECO:0000256" key="1">
    <source>
        <dbReference type="ARBA" id="ARBA00004123"/>
    </source>
</evidence>
<dbReference type="Proteomes" id="UP000611277">
    <property type="component" value="Unassembled WGS sequence"/>
</dbReference>
<keyword evidence="3" id="KW-0677">Repeat</keyword>
<evidence type="ECO:0000313" key="9">
    <source>
        <dbReference type="EMBL" id="NXD00686.1"/>
    </source>
</evidence>
<dbReference type="Pfam" id="PF00096">
    <property type="entry name" value="zf-C2H2"/>
    <property type="match status" value="1"/>
</dbReference>
<feature type="domain" description="C2H2-type" evidence="8">
    <location>
        <begin position="81"/>
        <end position="109"/>
    </location>
</feature>
<evidence type="ECO:0000256" key="6">
    <source>
        <dbReference type="ARBA" id="ARBA00023242"/>
    </source>
</evidence>
<dbReference type="InterPro" id="IPR036236">
    <property type="entry name" value="Znf_C2H2_sf"/>
</dbReference>
<comment type="subcellular location">
    <subcellularLocation>
        <location evidence="1">Nucleus</location>
    </subcellularLocation>
</comment>
<dbReference type="PROSITE" id="PS00028">
    <property type="entry name" value="ZINC_FINGER_C2H2_1"/>
    <property type="match status" value="1"/>
</dbReference>
<accession>A0A851S7X9</accession>
<dbReference type="AlphaFoldDB" id="A0A851S7X9"/>
<reference evidence="9" key="1">
    <citation type="submission" date="2019-09" db="EMBL/GenBank/DDBJ databases">
        <title>Bird 10,000 Genomes (B10K) Project - Family phase.</title>
        <authorList>
            <person name="Zhang G."/>
        </authorList>
    </citation>
    <scope>NUCLEOTIDE SEQUENCE</scope>
    <source>
        <strain evidence="9">OUT-0039</strain>
        <tissue evidence="9">Muscle</tissue>
    </source>
</reference>
<dbReference type="InterPro" id="IPR013087">
    <property type="entry name" value="Znf_C2H2_type"/>
</dbReference>
<evidence type="ECO:0000256" key="7">
    <source>
        <dbReference type="PROSITE-ProRule" id="PRU00042"/>
    </source>
</evidence>
<evidence type="ECO:0000256" key="2">
    <source>
        <dbReference type="ARBA" id="ARBA00022723"/>
    </source>
</evidence>
<dbReference type="GO" id="GO:0000981">
    <property type="term" value="F:DNA-binding transcription factor activity, RNA polymerase II-specific"/>
    <property type="evidence" value="ECO:0007669"/>
    <property type="project" value="TreeGrafter"/>
</dbReference>
<evidence type="ECO:0000259" key="8">
    <source>
        <dbReference type="PROSITE" id="PS50157"/>
    </source>
</evidence>
<keyword evidence="2" id="KW-0479">Metal-binding</keyword>
<feature type="domain" description="C2H2-type" evidence="8">
    <location>
        <begin position="134"/>
        <end position="161"/>
    </location>
</feature>
<name>A0A851S7X9_CERFA</name>
<feature type="non-terminal residue" evidence="9">
    <location>
        <position position="173"/>
    </location>
</feature>
<keyword evidence="5" id="KW-0862">Zinc</keyword>
<evidence type="ECO:0000313" key="10">
    <source>
        <dbReference type="Proteomes" id="UP000611277"/>
    </source>
</evidence>
<dbReference type="GO" id="GO:0005634">
    <property type="term" value="C:nucleus"/>
    <property type="evidence" value="ECO:0007669"/>
    <property type="project" value="UniProtKB-SubCell"/>
</dbReference>
<sequence>RMKTREDKSLWQKLLEEDVLSDSMAQESNGEEKPQYPIQGVAENPAHGALRRKEPPCTRKAAGTLARALTWEHLHTKEKPYKCFSECGKSFSNSSNLLIHQWVREGKWPCECEECGESSILICHQKAHTGKQSYQCLECGKNFSECPHLICHQKVHTGDPWDPCECPKCGKSF</sequence>
<dbReference type="PROSITE" id="PS50157">
    <property type="entry name" value="ZINC_FINGER_C2H2_2"/>
    <property type="match status" value="2"/>
</dbReference>
<keyword evidence="6" id="KW-0539">Nucleus</keyword>
<feature type="non-terminal residue" evidence="9">
    <location>
        <position position="1"/>
    </location>
</feature>
<evidence type="ECO:0000256" key="5">
    <source>
        <dbReference type="ARBA" id="ARBA00022833"/>
    </source>
</evidence>
<proteinExistence type="predicted"/>
<evidence type="ECO:0000256" key="3">
    <source>
        <dbReference type="ARBA" id="ARBA00022737"/>
    </source>
</evidence>
<organism evidence="9 10">
    <name type="scientific">Certhia familiaris</name>
    <name type="common">Eurasian treecreeper</name>
    <dbReference type="NCBI Taxonomy" id="73333"/>
    <lineage>
        <taxon>Eukaryota</taxon>
        <taxon>Metazoa</taxon>
        <taxon>Chordata</taxon>
        <taxon>Craniata</taxon>
        <taxon>Vertebrata</taxon>
        <taxon>Euteleostomi</taxon>
        <taxon>Archelosauria</taxon>
        <taxon>Archosauria</taxon>
        <taxon>Dinosauria</taxon>
        <taxon>Saurischia</taxon>
        <taxon>Theropoda</taxon>
        <taxon>Coelurosauria</taxon>
        <taxon>Aves</taxon>
        <taxon>Neognathae</taxon>
        <taxon>Neoaves</taxon>
        <taxon>Telluraves</taxon>
        <taxon>Australaves</taxon>
        <taxon>Passeriformes</taxon>
        <taxon>Certhiidae</taxon>
        <taxon>Certhiinae</taxon>
        <taxon>Certhia</taxon>
    </lineage>
</organism>
<gene>
    <name evidence="9" type="primary">Zkscan7_0</name>
    <name evidence="9" type="ORF">CERFAM_R12534</name>
</gene>
<keyword evidence="4 7" id="KW-0863">Zinc-finger</keyword>
<keyword evidence="10" id="KW-1185">Reference proteome</keyword>
<dbReference type="FunFam" id="3.30.160.60:FF:002343">
    <property type="entry name" value="Zinc finger protein 33A"/>
    <property type="match status" value="1"/>
</dbReference>
<dbReference type="FunFam" id="3.30.160.60:FF:000295">
    <property type="entry name" value="zinc finger protein 19"/>
    <property type="match status" value="1"/>
</dbReference>
<dbReference type="Gene3D" id="3.30.160.60">
    <property type="entry name" value="Classic Zinc Finger"/>
    <property type="match status" value="2"/>
</dbReference>
<dbReference type="GO" id="GO:0000978">
    <property type="term" value="F:RNA polymerase II cis-regulatory region sequence-specific DNA binding"/>
    <property type="evidence" value="ECO:0007669"/>
    <property type="project" value="TreeGrafter"/>
</dbReference>